<keyword evidence="2 6" id="KW-0813">Transport</keyword>
<dbReference type="Proteomes" id="UP001157733">
    <property type="component" value="Chromosome"/>
</dbReference>
<feature type="transmembrane region" description="Helical" evidence="6">
    <location>
        <begin position="390"/>
        <end position="411"/>
    </location>
</feature>
<feature type="transmembrane region" description="Helical" evidence="6">
    <location>
        <begin position="115"/>
        <end position="136"/>
    </location>
</feature>
<feature type="transmembrane region" description="Helical" evidence="6">
    <location>
        <begin position="210"/>
        <end position="232"/>
    </location>
</feature>
<dbReference type="InterPro" id="IPR001204">
    <property type="entry name" value="Phos_transporter"/>
</dbReference>
<keyword evidence="3 6" id="KW-0812">Transmembrane</keyword>
<feature type="transmembrane region" description="Helical" evidence="6">
    <location>
        <begin position="85"/>
        <end position="108"/>
    </location>
</feature>
<feature type="transmembrane region" description="Helical" evidence="6">
    <location>
        <begin position="6"/>
        <end position="24"/>
    </location>
</feature>
<evidence type="ECO:0000256" key="2">
    <source>
        <dbReference type="ARBA" id="ARBA00022448"/>
    </source>
</evidence>
<evidence type="ECO:0000256" key="5">
    <source>
        <dbReference type="ARBA" id="ARBA00023136"/>
    </source>
</evidence>
<feature type="transmembrane region" description="Helical" evidence="6">
    <location>
        <begin position="142"/>
        <end position="168"/>
    </location>
</feature>
<evidence type="ECO:0000256" key="3">
    <source>
        <dbReference type="ARBA" id="ARBA00022692"/>
    </source>
</evidence>
<organism evidence="7 8">
    <name type="scientific">Nitrospina watsonii</name>
    <dbReference type="NCBI Taxonomy" id="1323948"/>
    <lineage>
        <taxon>Bacteria</taxon>
        <taxon>Pseudomonadati</taxon>
        <taxon>Nitrospinota/Tectimicrobiota group</taxon>
        <taxon>Nitrospinota</taxon>
        <taxon>Nitrospinia</taxon>
        <taxon>Nitrospinales</taxon>
        <taxon>Nitrospinaceae</taxon>
        <taxon>Nitrospina</taxon>
    </lineage>
</organism>
<gene>
    <name evidence="7" type="ORF">NSPWAT_1994</name>
</gene>
<keyword evidence="4 6" id="KW-1133">Transmembrane helix</keyword>
<keyword evidence="8" id="KW-1185">Reference proteome</keyword>
<proteinExistence type="inferred from homology"/>
<feature type="transmembrane region" description="Helical" evidence="6">
    <location>
        <begin position="45"/>
        <end position="65"/>
    </location>
</feature>
<feature type="transmembrane region" description="Helical" evidence="6">
    <location>
        <begin position="180"/>
        <end position="198"/>
    </location>
</feature>
<evidence type="ECO:0000313" key="8">
    <source>
        <dbReference type="Proteomes" id="UP001157733"/>
    </source>
</evidence>
<evidence type="ECO:0000256" key="1">
    <source>
        <dbReference type="ARBA" id="ARBA00004141"/>
    </source>
</evidence>
<sequence>MDLGTFLLIFAVVACVYMACNIGANDVANAMGTSVGARSLTFRQAVLVAAVAEFAGALLVGGHVSDTVRKGMVDPALFADEPMDLVFGMIASLVAAAIWLNIASYLGWPVSTTHSIIGAVVGFGLVARGLVAVQWMKVGSIVLSWIVSPLMGGIVAFLIFRFITVKIFDKHNAVAAAKRVVPYLVFLVFVILANSMMYKGLKNLHLNLDFTRALTLSLLVGAVAYLIARMLVNKVTPPPTDDIHQQFQTTEHVFKYLQIITAFYVAFAHGANDVANAVGPLAAVVAILDSGAVHMKVEMPIWILGMGGTGIVFGLLIWGARVMETVGKRITEITPSRGFAAEFGAATVVLICSKMGLPISTTHTLVGSVIGVGMARGLASLNLNIIRQIIVSWFATVPFTAVLSMMVYEIFKMTLG</sequence>
<comment type="similarity">
    <text evidence="6">Belongs to the inorganic phosphate transporter (PiT) (TC 2.A.20) family.</text>
</comment>
<dbReference type="Pfam" id="PF01384">
    <property type="entry name" value="PHO4"/>
    <property type="match status" value="1"/>
</dbReference>
<name>A0ABM9HFN8_9BACT</name>
<keyword evidence="6" id="KW-0592">Phosphate transport</keyword>
<dbReference type="RefSeq" id="WP_282011721.1">
    <property type="nucleotide sequence ID" value="NZ_OX336137.1"/>
</dbReference>
<feature type="transmembrane region" description="Helical" evidence="6">
    <location>
        <begin position="253"/>
        <end position="271"/>
    </location>
</feature>
<dbReference type="EMBL" id="OX336137">
    <property type="protein sequence ID" value="CAI2718850.1"/>
    <property type="molecule type" value="Genomic_DNA"/>
</dbReference>
<reference evidence="7 8" key="1">
    <citation type="submission" date="2022-09" db="EMBL/GenBank/DDBJ databases">
        <authorList>
            <person name="Kop L."/>
        </authorList>
    </citation>
    <scope>NUCLEOTIDE SEQUENCE [LARGE SCALE GENOMIC DNA]</scope>
    <source>
        <strain evidence="7 8">347</strain>
    </source>
</reference>
<feature type="transmembrane region" description="Helical" evidence="6">
    <location>
        <begin position="299"/>
        <end position="318"/>
    </location>
</feature>
<keyword evidence="5 6" id="KW-0472">Membrane</keyword>
<evidence type="ECO:0000256" key="4">
    <source>
        <dbReference type="ARBA" id="ARBA00022989"/>
    </source>
</evidence>
<evidence type="ECO:0000256" key="6">
    <source>
        <dbReference type="RuleBase" id="RU363058"/>
    </source>
</evidence>
<dbReference type="PANTHER" id="PTHR11101">
    <property type="entry name" value="PHOSPHATE TRANSPORTER"/>
    <property type="match status" value="1"/>
</dbReference>
<dbReference type="PANTHER" id="PTHR11101:SF80">
    <property type="entry name" value="PHOSPHATE TRANSPORTER"/>
    <property type="match status" value="1"/>
</dbReference>
<evidence type="ECO:0000313" key="7">
    <source>
        <dbReference type="EMBL" id="CAI2718850.1"/>
    </source>
</evidence>
<comment type="subcellular location">
    <subcellularLocation>
        <location evidence="1 6">Membrane</location>
        <topology evidence="1 6">Multi-pass membrane protein</topology>
    </subcellularLocation>
</comment>
<protein>
    <recommendedName>
        <fullName evidence="6">Phosphate transporter</fullName>
    </recommendedName>
</protein>
<accession>A0ABM9HFN8</accession>